<dbReference type="Gene3D" id="3.30.360.90">
    <property type="match status" value="1"/>
</dbReference>
<dbReference type="AlphaFoldDB" id="A0A3Q8S6J4"/>
<dbReference type="Pfam" id="PF17481">
    <property type="entry name" value="Phage_sheath_domII"/>
    <property type="match status" value="1"/>
</dbReference>
<evidence type="ECO:0000313" key="6">
    <source>
        <dbReference type="Proteomes" id="UP000273145"/>
    </source>
</evidence>
<evidence type="ECO:0000256" key="1">
    <source>
        <dbReference type="ARBA" id="ARBA00008005"/>
    </source>
</evidence>
<dbReference type="Gene3D" id="3.30.1370.220">
    <property type="match status" value="1"/>
</dbReference>
<dbReference type="Gene3D" id="3.30.1490.360">
    <property type="match status" value="1"/>
</dbReference>
<dbReference type="OrthoDB" id="89060at2"/>
<protein>
    <submittedName>
        <fullName evidence="5">Phage tail sheath protein</fullName>
    </submittedName>
</protein>
<dbReference type="Proteomes" id="UP000273145">
    <property type="component" value="Chromosome"/>
</dbReference>
<organism evidence="5 6">
    <name type="scientific">Paenibacillus lentus</name>
    <dbReference type="NCBI Taxonomy" id="1338368"/>
    <lineage>
        <taxon>Bacteria</taxon>
        <taxon>Bacillati</taxon>
        <taxon>Bacillota</taxon>
        <taxon>Bacilli</taxon>
        <taxon>Bacillales</taxon>
        <taxon>Paenibacillaceae</taxon>
        <taxon>Paenibacillus</taxon>
    </lineage>
</organism>
<dbReference type="InterPro" id="IPR020287">
    <property type="entry name" value="Tail_sheath_C"/>
</dbReference>
<dbReference type="EMBL" id="CP034248">
    <property type="protein sequence ID" value="AZK48513.1"/>
    <property type="molecule type" value="Genomic_DNA"/>
</dbReference>
<comment type="similarity">
    <text evidence="1">Belongs to the myoviridae tail sheath protein family.</text>
</comment>
<evidence type="ECO:0000259" key="2">
    <source>
        <dbReference type="Pfam" id="PF04984"/>
    </source>
</evidence>
<reference evidence="5 6" key="1">
    <citation type="submission" date="2018-11" db="EMBL/GenBank/DDBJ databases">
        <title>Genome sequencing of Paenibacillus lentus DSM25539(T).</title>
        <authorList>
            <person name="Kook J.-K."/>
            <person name="Park S.-N."/>
            <person name="Lim Y.K."/>
        </authorList>
    </citation>
    <scope>NUCLEOTIDE SEQUENCE [LARGE SCALE GENOMIC DNA]</scope>
    <source>
        <strain evidence="5 6">DSM 25539</strain>
    </source>
</reference>
<evidence type="ECO:0000259" key="3">
    <source>
        <dbReference type="Pfam" id="PF17481"/>
    </source>
</evidence>
<gene>
    <name evidence="5" type="ORF">EIM92_21970</name>
</gene>
<feature type="domain" description="Tail sheath protein C-terminal" evidence="4">
    <location>
        <begin position="341"/>
        <end position="441"/>
    </location>
</feature>
<dbReference type="KEGG" id="plen:EIM92_21970"/>
<evidence type="ECO:0000259" key="4">
    <source>
        <dbReference type="Pfam" id="PF17482"/>
    </source>
</evidence>
<dbReference type="Pfam" id="PF04984">
    <property type="entry name" value="Phage_sheath_1"/>
    <property type="match status" value="1"/>
</dbReference>
<dbReference type="InterPro" id="IPR035089">
    <property type="entry name" value="Phage_sheath_subtilisin"/>
</dbReference>
<proteinExistence type="inferred from homology"/>
<dbReference type="InterPro" id="IPR035326">
    <property type="entry name" value="Beta_sandwich_Seath"/>
</dbReference>
<feature type="domain" description="Tail sheath protein subtilisin-like" evidence="2">
    <location>
        <begin position="187"/>
        <end position="332"/>
    </location>
</feature>
<name>A0A3Q8S6J4_9BACL</name>
<evidence type="ECO:0000313" key="5">
    <source>
        <dbReference type="EMBL" id="AZK48513.1"/>
    </source>
</evidence>
<dbReference type="RefSeq" id="WP_125084668.1">
    <property type="nucleotide sequence ID" value="NZ_CP034248.1"/>
</dbReference>
<sequence>MGGTWTTQNKVLPDVYINFKSEAQALGKLGERGILAVPAHLPWGKEGITTLEASTFMQNSLAAIGFHAVDPRIKHIAAALSHVNKVLIYRLGANGAVKASVVSGSLTATAKYGGSRGNDLKISIQSNIDMLGFFNVITYVDQEEVDVQTVEKAEDLVSNDFVDFSGTGVLTDTAVTSLEGGADGSGGAGEYTAALAAFEAEEFEVLAVPTEDSVIKSLATAYTKRLRENEGKKFQTVLCNYPEADHEGVISLKNGIVTADGLTVEPTYLVWEIAAMEAAANVNQSLTYAVIPNAVDVSPKYTKTELVQAISNGEMVLTVDNGQARIVQDINTLKTFTMDRGKPFSKNRIIRTLDAIANDISRVFKQHFLGKVSNDADGRNLFKAEAISYLESLQAIGAIQNFDSQKDIEVLPGKDSDSIGINLWIQAVDSVEKIYISVTVR</sequence>
<dbReference type="Pfam" id="PF17482">
    <property type="entry name" value="Phage_sheath_1C"/>
    <property type="match status" value="1"/>
</dbReference>
<dbReference type="Gene3D" id="2.60.40.4290">
    <property type="match status" value="1"/>
</dbReference>
<dbReference type="Gene3D" id="3.40.50.11790">
    <property type="match status" value="1"/>
</dbReference>
<keyword evidence="6" id="KW-1185">Reference proteome</keyword>
<feature type="domain" description="Phage tail sheath protein-like beta-sandwich" evidence="3">
    <location>
        <begin position="98"/>
        <end position="183"/>
    </location>
</feature>
<accession>A0A3Q8S6J4</accession>